<evidence type="ECO:0000313" key="8">
    <source>
        <dbReference type="EMBL" id="QDT02184.1"/>
    </source>
</evidence>
<dbReference type="AlphaFoldDB" id="A0A517N4X4"/>
<proteinExistence type="inferred from homology"/>
<protein>
    <submittedName>
        <fullName evidence="8">Choline-sulfatase</fullName>
        <ecNumber evidence="8">3.1.6.6</ecNumber>
    </submittedName>
</protein>
<evidence type="ECO:0000259" key="7">
    <source>
        <dbReference type="Pfam" id="PF00884"/>
    </source>
</evidence>
<dbReference type="GO" id="GO:0005737">
    <property type="term" value="C:cytoplasm"/>
    <property type="evidence" value="ECO:0007669"/>
    <property type="project" value="TreeGrafter"/>
</dbReference>
<keyword evidence="4" id="KW-0732">Signal</keyword>
<sequence>MPDAELMSKYFSSNGYWSAGSGKILHYFIDAPSWDQYYPAKETEDPFPRTLYPKDRPVHLPLGGPWQYRETDWAALDATDEQYGGDWLVSKWISQQLAQKHDKPFFLACGIYRPHEPWFVPKKYFDPFPIDEIQLPPGYKEDDLDDLPPAGKKHGPNRYFPHIRRHGQWKQAIQGYLASIAFADAMVGRVMEALDNGPNHENTVVVLFSDHGWHLGEKQHWQKYTLWRVCTRVPLIVRVPAGTAGLPQGTRAGTTCDAPVNLLSLYPTLTNLAGLPDKQSNDGPSLLPLLADTGSDWPHVSITYLGKPRNYAVSDRRWRYIEYDNGDRELYDVDTDRFEWVNLAERPEHASTVSALRSRATTEYAKFVAASDQSLPKLKWHPAVDSTTLVSNPIGDQFDLVVTNERAGPVKVFWMDRRGNRKSFGTLEAGWRKPIRTRPGSVWLVTDADEKPIGYFRVGDRTAHAIVPAE</sequence>
<evidence type="ECO:0000256" key="3">
    <source>
        <dbReference type="ARBA" id="ARBA00022723"/>
    </source>
</evidence>
<evidence type="ECO:0000256" key="2">
    <source>
        <dbReference type="ARBA" id="ARBA00008779"/>
    </source>
</evidence>
<dbReference type="SUPFAM" id="SSF49468">
    <property type="entry name" value="VHL"/>
    <property type="match status" value="1"/>
</dbReference>
<dbReference type="Gene3D" id="3.40.720.10">
    <property type="entry name" value="Alkaline Phosphatase, subunit A"/>
    <property type="match status" value="1"/>
</dbReference>
<gene>
    <name evidence="8" type="primary">betC_4</name>
    <name evidence="8" type="ORF">K227x_05550</name>
</gene>
<dbReference type="Proteomes" id="UP000318538">
    <property type="component" value="Chromosome"/>
</dbReference>
<evidence type="ECO:0000313" key="9">
    <source>
        <dbReference type="Proteomes" id="UP000318538"/>
    </source>
</evidence>
<keyword evidence="5 8" id="KW-0378">Hydrolase</keyword>
<dbReference type="InterPro" id="IPR000917">
    <property type="entry name" value="Sulfatase_N"/>
</dbReference>
<keyword evidence="3" id="KW-0479">Metal-binding</keyword>
<comment type="cofactor">
    <cofactor evidence="1">
        <name>Ca(2+)</name>
        <dbReference type="ChEBI" id="CHEBI:29108"/>
    </cofactor>
</comment>
<accession>A0A517N4X4</accession>
<comment type="similarity">
    <text evidence="2">Belongs to the sulfatase family.</text>
</comment>
<organism evidence="8 9">
    <name type="scientific">Rubripirellula lacrimiformis</name>
    <dbReference type="NCBI Taxonomy" id="1930273"/>
    <lineage>
        <taxon>Bacteria</taxon>
        <taxon>Pseudomonadati</taxon>
        <taxon>Planctomycetota</taxon>
        <taxon>Planctomycetia</taxon>
        <taxon>Pirellulales</taxon>
        <taxon>Pirellulaceae</taxon>
        <taxon>Rubripirellula</taxon>
    </lineage>
</organism>
<dbReference type="KEGG" id="rlc:K227x_05550"/>
<dbReference type="PANTHER" id="PTHR45953:SF1">
    <property type="entry name" value="IDURONATE 2-SULFATASE"/>
    <property type="match status" value="1"/>
</dbReference>
<dbReference type="InterPro" id="IPR035874">
    <property type="entry name" value="IDS"/>
</dbReference>
<dbReference type="GO" id="GO:0047753">
    <property type="term" value="F:choline-sulfatase activity"/>
    <property type="evidence" value="ECO:0007669"/>
    <property type="project" value="UniProtKB-EC"/>
</dbReference>
<dbReference type="GO" id="GO:0046872">
    <property type="term" value="F:metal ion binding"/>
    <property type="evidence" value="ECO:0007669"/>
    <property type="project" value="UniProtKB-KW"/>
</dbReference>
<dbReference type="Gene3D" id="2.60.40.780">
    <property type="entry name" value="von Hippel-Lindau disease tumour suppressor, beta domain"/>
    <property type="match status" value="1"/>
</dbReference>
<dbReference type="InterPro" id="IPR017850">
    <property type="entry name" value="Alkaline_phosphatase_core_sf"/>
</dbReference>
<keyword evidence="6" id="KW-0106">Calcium</keyword>
<keyword evidence="9" id="KW-1185">Reference proteome</keyword>
<evidence type="ECO:0000256" key="6">
    <source>
        <dbReference type="ARBA" id="ARBA00022837"/>
    </source>
</evidence>
<feature type="domain" description="Sulfatase N-terminal" evidence="7">
    <location>
        <begin position="25"/>
        <end position="274"/>
    </location>
</feature>
<dbReference type="Pfam" id="PF00884">
    <property type="entry name" value="Sulfatase"/>
    <property type="match status" value="1"/>
</dbReference>
<dbReference type="PANTHER" id="PTHR45953">
    <property type="entry name" value="IDURONATE 2-SULFATASE"/>
    <property type="match status" value="1"/>
</dbReference>
<dbReference type="EMBL" id="CP036525">
    <property type="protein sequence ID" value="QDT02184.1"/>
    <property type="molecule type" value="Genomic_DNA"/>
</dbReference>
<dbReference type="GO" id="GO:0004423">
    <property type="term" value="F:iduronate-2-sulfatase activity"/>
    <property type="evidence" value="ECO:0007669"/>
    <property type="project" value="InterPro"/>
</dbReference>
<evidence type="ECO:0000256" key="4">
    <source>
        <dbReference type="ARBA" id="ARBA00022729"/>
    </source>
</evidence>
<name>A0A517N4X4_9BACT</name>
<dbReference type="InterPro" id="IPR037140">
    <property type="entry name" value="VHL_beta_dom_sf"/>
</dbReference>
<dbReference type="SUPFAM" id="SSF53649">
    <property type="entry name" value="Alkaline phosphatase-like"/>
    <property type="match status" value="1"/>
</dbReference>
<evidence type="ECO:0000256" key="5">
    <source>
        <dbReference type="ARBA" id="ARBA00022801"/>
    </source>
</evidence>
<dbReference type="EC" id="3.1.6.6" evidence="8"/>
<dbReference type="InterPro" id="IPR036208">
    <property type="entry name" value="VHL_sf"/>
</dbReference>
<reference evidence="8 9" key="1">
    <citation type="submission" date="2019-02" db="EMBL/GenBank/DDBJ databases">
        <title>Deep-cultivation of Planctomycetes and their phenomic and genomic characterization uncovers novel biology.</title>
        <authorList>
            <person name="Wiegand S."/>
            <person name="Jogler M."/>
            <person name="Boedeker C."/>
            <person name="Pinto D."/>
            <person name="Vollmers J."/>
            <person name="Rivas-Marin E."/>
            <person name="Kohn T."/>
            <person name="Peeters S.H."/>
            <person name="Heuer A."/>
            <person name="Rast P."/>
            <person name="Oberbeckmann S."/>
            <person name="Bunk B."/>
            <person name="Jeske O."/>
            <person name="Meyerdierks A."/>
            <person name="Storesund J.E."/>
            <person name="Kallscheuer N."/>
            <person name="Luecker S."/>
            <person name="Lage O.M."/>
            <person name="Pohl T."/>
            <person name="Merkel B.J."/>
            <person name="Hornburger P."/>
            <person name="Mueller R.-W."/>
            <person name="Bruemmer F."/>
            <person name="Labrenz M."/>
            <person name="Spormann A.M."/>
            <person name="Op den Camp H."/>
            <person name="Overmann J."/>
            <person name="Amann R."/>
            <person name="Jetten M.S.M."/>
            <person name="Mascher T."/>
            <person name="Medema M.H."/>
            <person name="Devos D.P."/>
            <person name="Kaster A.-K."/>
            <person name="Ovreas L."/>
            <person name="Rohde M."/>
            <person name="Galperin M.Y."/>
            <person name="Jogler C."/>
        </authorList>
    </citation>
    <scope>NUCLEOTIDE SEQUENCE [LARGE SCALE GENOMIC DNA]</scope>
    <source>
        <strain evidence="8 9">K22_7</strain>
    </source>
</reference>
<evidence type="ECO:0000256" key="1">
    <source>
        <dbReference type="ARBA" id="ARBA00001913"/>
    </source>
</evidence>
<dbReference type="CDD" id="cd16030">
    <property type="entry name" value="iduronate-2-sulfatase"/>
    <property type="match status" value="1"/>
</dbReference>